<proteinExistence type="inferred from homology"/>
<evidence type="ECO:0000256" key="12">
    <source>
        <dbReference type="ARBA" id="ARBA00023136"/>
    </source>
</evidence>
<evidence type="ECO:0000256" key="20">
    <source>
        <dbReference type="SAM" id="Phobius"/>
    </source>
</evidence>
<dbReference type="SUPFAM" id="SSF110296">
    <property type="entry name" value="Oligoxyloglucan reducing end-specific cellobiohydrolase"/>
    <property type="match status" value="2"/>
</dbReference>
<dbReference type="Proteomes" id="UP001345013">
    <property type="component" value="Unassembled WGS sequence"/>
</dbReference>
<evidence type="ECO:0000256" key="11">
    <source>
        <dbReference type="ARBA" id="ARBA00023034"/>
    </source>
</evidence>
<keyword evidence="23" id="KW-1185">Reference proteome</keyword>
<feature type="domain" description="VPS10" evidence="21">
    <location>
        <begin position="332"/>
        <end position="962"/>
    </location>
</feature>
<organism evidence="22 23">
    <name type="scientific">Lithohypha guttulata</name>
    <dbReference type="NCBI Taxonomy" id="1690604"/>
    <lineage>
        <taxon>Eukaryota</taxon>
        <taxon>Fungi</taxon>
        <taxon>Dikarya</taxon>
        <taxon>Ascomycota</taxon>
        <taxon>Pezizomycotina</taxon>
        <taxon>Eurotiomycetes</taxon>
        <taxon>Chaetothyriomycetidae</taxon>
        <taxon>Chaetothyriales</taxon>
        <taxon>Trichomeriaceae</taxon>
        <taxon>Lithohypha</taxon>
    </lineage>
</organism>
<dbReference type="SUPFAM" id="SSF50939">
    <property type="entry name" value="Sialidases"/>
    <property type="match status" value="1"/>
</dbReference>
<keyword evidence="12 20" id="KW-0472">Membrane</keyword>
<evidence type="ECO:0000256" key="2">
    <source>
        <dbReference type="ARBA" id="ARBA00004488"/>
    </source>
</evidence>
<dbReference type="InterPro" id="IPR050310">
    <property type="entry name" value="VPS10-sortilin"/>
</dbReference>
<evidence type="ECO:0000256" key="13">
    <source>
        <dbReference type="ARBA" id="ARBA00023170"/>
    </source>
</evidence>
<comment type="function">
    <text evidence="15">Functions as a sorting receptor in the Golgi compartment required for the intracellular sorting and delivery of soluble vacuolar proteins, like carboxypeptidase Y (CPY) and proteinase A. Executes multiple rounds of sorting by cycling between the late Golgi and a prevacuolar endosome-like compartment.</text>
</comment>
<evidence type="ECO:0000256" key="5">
    <source>
        <dbReference type="ARBA" id="ARBA00022448"/>
    </source>
</evidence>
<dbReference type="EMBL" id="JAVRRG010000088">
    <property type="protein sequence ID" value="KAK5087533.1"/>
    <property type="molecule type" value="Genomic_DNA"/>
</dbReference>
<comment type="caution">
    <text evidence="22">The sequence shown here is derived from an EMBL/GenBank/DDBJ whole genome shotgun (WGS) entry which is preliminary data.</text>
</comment>
<evidence type="ECO:0000256" key="8">
    <source>
        <dbReference type="ARBA" id="ARBA00022737"/>
    </source>
</evidence>
<dbReference type="InterPro" id="IPR031778">
    <property type="entry name" value="Sortilin_N"/>
</dbReference>
<evidence type="ECO:0000256" key="9">
    <source>
        <dbReference type="ARBA" id="ARBA00022927"/>
    </source>
</evidence>
<evidence type="ECO:0000259" key="21">
    <source>
        <dbReference type="SMART" id="SM00602"/>
    </source>
</evidence>
<dbReference type="Gene3D" id="3.30.60.270">
    <property type="match status" value="2"/>
</dbReference>
<feature type="transmembrane region" description="Helical" evidence="20">
    <location>
        <begin position="1704"/>
        <end position="1726"/>
    </location>
</feature>
<keyword evidence="9" id="KW-0653">Protein transport</keyword>
<evidence type="ECO:0000256" key="10">
    <source>
        <dbReference type="ARBA" id="ARBA00022989"/>
    </source>
</evidence>
<feature type="region of interest" description="Disordered" evidence="19">
    <location>
        <begin position="1740"/>
        <end position="1783"/>
    </location>
</feature>
<comment type="subcellular location">
    <subcellularLocation>
        <location evidence="1">Golgi apparatus</location>
        <location evidence="1">trans-Golgi network membrane</location>
        <topology evidence="1">Multi-pass membrane protein</topology>
    </subcellularLocation>
    <subcellularLocation>
        <location evidence="2">Prevacuolar compartment membrane</location>
        <topology evidence="2">Multi-pass membrane protein</topology>
    </subcellularLocation>
</comment>
<evidence type="ECO:0000256" key="1">
    <source>
        <dbReference type="ARBA" id="ARBA00004166"/>
    </source>
</evidence>
<dbReference type="InterPro" id="IPR031777">
    <property type="entry name" value="Sortilin_C"/>
</dbReference>
<keyword evidence="7" id="KW-0732">Signal</keyword>
<dbReference type="Pfam" id="PF15901">
    <property type="entry name" value="Sortilin_C"/>
    <property type="match status" value="2"/>
</dbReference>
<dbReference type="InterPro" id="IPR006581">
    <property type="entry name" value="VPS10"/>
</dbReference>
<dbReference type="Pfam" id="PF15902">
    <property type="entry name" value="Sortilin-Vps10"/>
    <property type="match status" value="2"/>
</dbReference>
<name>A0ABR0K5G3_9EURO</name>
<dbReference type="Gene3D" id="2.130.10.10">
    <property type="entry name" value="YVTN repeat-like/Quinoprotein amine dehydrogenase"/>
    <property type="match status" value="2"/>
</dbReference>
<feature type="compositionally biased region" description="Acidic residues" evidence="19">
    <location>
        <begin position="1769"/>
        <end position="1783"/>
    </location>
</feature>
<evidence type="ECO:0000256" key="14">
    <source>
        <dbReference type="ARBA" id="ARBA00023180"/>
    </source>
</evidence>
<dbReference type="PANTHER" id="PTHR12106">
    <property type="entry name" value="SORTILIN RELATED"/>
    <property type="match status" value="1"/>
</dbReference>
<evidence type="ECO:0000256" key="4">
    <source>
        <dbReference type="ARBA" id="ARBA00015369"/>
    </source>
</evidence>
<evidence type="ECO:0000256" key="7">
    <source>
        <dbReference type="ARBA" id="ARBA00022729"/>
    </source>
</evidence>
<comment type="similarity">
    <text evidence="3">Belongs to the VPS10-related sortilin family.</text>
</comment>
<evidence type="ECO:0000313" key="23">
    <source>
        <dbReference type="Proteomes" id="UP001345013"/>
    </source>
</evidence>
<dbReference type="InterPro" id="IPR015943">
    <property type="entry name" value="WD40/YVTN_repeat-like_dom_sf"/>
</dbReference>
<feature type="region of interest" description="Disordered" evidence="19">
    <location>
        <begin position="60"/>
        <end position="94"/>
    </location>
</feature>
<keyword evidence="6 20" id="KW-0812">Transmembrane</keyword>
<evidence type="ECO:0000256" key="18">
    <source>
        <dbReference type="ARBA" id="ARBA00031902"/>
    </source>
</evidence>
<dbReference type="SMART" id="SM00602">
    <property type="entry name" value="VPS10"/>
    <property type="match status" value="2"/>
</dbReference>
<accession>A0ABR0K5G3</accession>
<evidence type="ECO:0000256" key="16">
    <source>
        <dbReference type="ARBA" id="ARBA00031250"/>
    </source>
</evidence>
<keyword evidence="8" id="KW-0677">Repeat</keyword>
<evidence type="ECO:0000256" key="19">
    <source>
        <dbReference type="SAM" id="MobiDB-lite"/>
    </source>
</evidence>
<protein>
    <recommendedName>
        <fullName evidence="4">Vacuolar protein sorting/targeting protein 10</fullName>
    </recommendedName>
    <alternativeName>
        <fullName evidence="17">Carboxypeptidase Y receptor</fullName>
    </alternativeName>
    <alternativeName>
        <fullName evidence="16 18">Sortilin VPS10</fullName>
    </alternativeName>
</protein>
<keyword evidence="14" id="KW-0325">Glycoprotein</keyword>
<feature type="compositionally biased region" description="Basic and acidic residues" evidence="19">
    <location>
        <begin position="1752"/>
        <end position="1764"/>
    </location>
</feature>
<feature type="region of interest" description="Disordered" evidence="19">
    <location>
        <begin position="143"/>
        <end position="205"/>
    </location>
</feature>
<evidence type="ECO:0000256" key="3">
    <source>
        <dbReference type="ARBA" id="ARBA00008251"/>
    </source>
</evidence>
<keyword evidence="5" id="KW-0813">Transport</keyword>
<evidence type="ECO:0000256" key="6">
    <source>
        <dbReference type="ARBA" id="ARBA00022692"/>
    </source>
</evidence>
<reference evidence="22 23" key="1">
    <citation type="submission" date="2023-08" db="EMBL/GenBank/DDBJ databases">
        <title>Black Yeasts Isolated from many extreme environments.</title>
        <authorList>
            <person name="Coleine C."/>
            <person name="Stajich J.E."/>
            <person name="Selbmann L."/>
        </authorList>
    </citation>
    <scope>NUCLEOTIDE SEQUENCE [LARGE SCALE GENOMIC DNA]</scope>
    <source>
        <strain evidence="22 23">CCFEE 5885</strain>
    </source>
</reference>
<gene>
    <name evidence="22" type="primary">VPS10</name>
    <name evidence="22" type="ORF">LTR24_006650</name>
</gene>
<dbReference type="PANTHER" id="PTHR12106:SF27">
    <property type="entry name" value="SORTILIN-RELATED RECEPTOR"/>
    <property type="match status" value="1"/>
</dbReference>
<keyword evidence="10 20" id="KW-1133">Transmembrane helix</keyword>
<keyword evidence="13" id="KW-0675">Receptor</keyword>
<feature type="transmembrane region" description="Helical" evidence="20">
    <location>
        <begin position="1641"/>
        <end position="1665"/>
    </location>
</feature>
<dbReference type="Gene3D" id="2.10.70.80">
    <property type="match status" value="2"/>
</dbReference>
<evidence type="ECO:0000313" key="22">
    <source>
        <dbReference type="EMBL" id="KAK5087533.1"/>
    </source>
</evidence>
<sequence>MEVKDLESFSCLDNDNDLDLRLDDYHAINADLNRRQSTISRTRRSFRRGLSFSTVSFRRRSSSSTSLQSPPPVGSNINKAIPPAISLPSSRHRRLDSTTSVDASATHYQDPAAKMKLRVYLASPQKFDEALEFGFPSLHQDAIQSPARPKTSPDMVNGHPKTFLADDTPSLTEDEKSEYLQQDSPRTPIDMSFPGRPCHKSSTDRSSRVRARVVCEMGDGYAQASPSDREMTLRMTLTRPELRALEETDHIKPIAVNETPLEKAPLTVPVGETTNARHRSMILRKLVGSAISLLALLILSLAPTLTIAKKDGPTISKTKFEHPLANLFYLDDSNIILAHDPELWNVWRSADAGETWDLIADAEGAAFDVYPHPWNNQRAYILGASTDHWVTTDQGKSWSKWSSGHQAARMSGGRPFSFHGRDPTKVIWNGENCIGGFFEVCSTLSYYTEDDFAHVTTLTKGVPGGCVWAVQTPTFGAAYADEIANRVYCIRTGKSSIFSSKDYRLAGSDDYFASGDGVEPAMNAGRAVEGVVSVAAVKNYMVVATKGEGTDELALFVTDDTVSWHRAEFGEHKVLEEAYTILESTNYSMQVDVLGSRSTNAMGHLFSSNSNGTYFTKNIDYTNRNIWGNVDFEKVANIQGVYLVNTVKNWKEVMDSARAEKEIISQISFDDGRTFQDITAVFDSLHLHSVTEARMGGRIFSSPAPGIAMGVGNTGKSLNSWEEGDTWVSSDAGATWIRALKGPHLYEFGNQGAVLVAIKSEESTNQIQYSLNMGKDWLRADLGIKIRPKFITTVPDSTTLSFVVGGAHGSGSDEEYYLFKLDFAGLHERTCGKGDFEDRWPARVDAKGKPSCVMGHKQFYRRRKADAECVIDEEFKDPVPTFEPCECTVADFECDFNFERSKDRKECIPVRPLSVPQDACKDPKETFMGTSGWRKIPGNECKGGENLAKEIERPCSDTLKRPPSGKVAVEKTPFSASGFSQWYYLERGTSSTGDDETIIMLTSEQDIYLTKDHGKTWAPILEGEPVTAIIPNPSFHDSVYFLTGSGTVFYTVDRGDRFEKFDAPKPPSMNGLPVLKFHPDYKDWLLWSGQERSQDRTNIYYSKDRGDNWNTLVRGSRRCDYIHRADKDELIFCERYEREDPDTKTLQLLSSDNFFAKEQLIYDNILDFATMNEFIIVAQKTEDQQGLQVDASVDGTTFAQAQFPRNFFVKHQQAYTVMDSSTHAVFLHVTVNPAQDREYGTIIKSNSNGTNYVKVLDAVNRDHPGYVDFEKMPGLEGVAMVNVVSNVEGVDAGEKKKLKSMISHNDGSDWNLLPPPKQGADGRNYKCVKEDQKATVDCSLHVHSYTERRDKSTTFGSPTAVGLMMAVGNVGSQLERKDGDKTDTFITSDAGITWKSVKKGAYMWEYGDQGSIIVIVKENRPTRSVLYTLDEGDSWIEYEFSPDVDMEISFITTLPSDTSRNFLLWGRETGPGNKAGVMTVNLDFSGLEERSRQCDLDETDPENSKDYYLWEPRHPFQKENCLFGHISQYHRKRKEAQCYNGPRLEDGPHNIVQNCSCSRQDFECDFNYQRRPDGTCALVEGYEPPDHSAVCKEQPGAKVWWEPTGYRKIPLSTCQGGQQLDKIEERPCPGFEGEYQRRHGLGGFAVFMIVIVSLGAAGGIGYWVWDQFKKRGGLAGMGFGQIRLGESLSNIPGGQGRSTGESPFIMVPVAIIAGVVAVAKTLPLLATSIFRSAKGYMPVGGGSRAGSTGPYRSRDSFANRRQDYSDPTFVEDDELLGDDDEEV</sequence>
<keyword evidence="11" id="KW-0333">Golgi apparatus</keyword>
<feature type="transmembrane region" description="Helical" evidence="20">
    <location>
        <begin position="286"/>
        <end position="308"/>
    </location>
</feature>
<evidence type="ECO:0000256" key="17">
    <source>
        <dbReference type="ARBA" id="ARBA00031354"/>
    </source>
</evidence>
<evidence type="ECO:0000256" key="15">
    <source>
        <dbReference type="ARBA" id="ARBA00025569"/>
    </source>
</evidence>
<feature type="domain" description="VPS10" evidence="21">
    <location>
        <begin position="996"/>
        <end position="1633"/>
    </location>
</feature>
<dbReference type="InterPro" id="IPR036278">
    <property type="entry name" value="Sialidase_sf"/>
</dbReference>